<reference evidence="1 2" key="1">
    <citation type="submission" date="2020-01" db="EMBL/GenBank/DDBJ databases">
        <authorList>
            <person name="Gupta K D."/>
        </authorList>
    </citation>
    <scope>NUCLEOTIDE SEQUENCE [LARGE SCALE GENOMIC DNA]</scope>
</reference>
<dbReference type="AlphaFoldDB" id="A0A8S0W1Q8"/>
<name>A0A8S0W1Q8_CYCAE</name>
<gene>
    <name evidence="1" type="ORF">AAE3_LOCUS8969</name>
</gene>
<dbReference type="Proteomes" id="UP000467700">
    <property type="component" value="Unassembled WGS sequence"/>
</dbReference>
<protein>
    <submittedName>
        <fullName evidence="1">Uncharacterized protein</fullName>
    </submittedName>
</protein>
<proteinExistence type="predicted"/>
<comment type="caution">
    <text evidence="1">The sequence shown here is derived from an EMBL/GenBank/DDBJ whole genome shotgun (WGS) entry which is preliminary data.</text>
</comment>
<organism evidence="1 2">
    <name type="scientific">Cyclocybe aegerita</name>
    <name type="common">Black poplar mushroom</name>
    <name type="synonym">Agrocybe aegerita</name>
    <dbReference type="NCBI Taxonomy" id="1973307"/>
    <lineage>
        <taxon>Eukaryota</taxon>
        <taxon>Fungi</taxon>
        <taxon>Dikarya</taxon>
        <taxon>Basidiomycota</taxon>
        <taxon>Agaricomycotina</taxon>
        <taxon>Agaricomycetes</taxon>
        <taxon>Agaricomycetidae</taxon>
        <taxon>Agaricales</taxon>
        <taxon>Agaricineae</taxon>
        <taxon>Bolbitiaceae</taxon>
        <taxon>Cyclocybe</taxon>
    </lineage>
</organism>
<dbReference type="OrthoDB" id="3232239at2759"/>
<keyword evidence="2" id="KW-1185">Reference proteome</keyword>
<evidence type="ECO:0000313" key="1">
    <source>
        <dbReference type="EMBL" id="CAA7266665.1"/>
    </source>
</evidence>
<accession>A0A8S0W1Q8</accession>
<sequence length="315" mass="36324">MTSETHLFPVFPAEIFQIIVEMVEELSSLCSLALSCSFLCVEAQRELFCVMNGEDDGTVHYDFLSTIIEYPHLGKLVKEYERHTIAHTQPGSFPDLLRRALPLMENLEDLDFSYASDRFPYEPEEFLSPNLPFKLDGFAWTPEFGEAHGLSDSFIDSVTEELGRITRFELEDGMLDSGQRFDFLHILNHMASVRLLDVEGMYNGELEAIQRLPHLDTLVLTLRDNKGADLLNRPFETNRTATVEALFLGCRTLRYLFITRKVRNQLRVRSKRYEVWIEGKTQSTRLSYDQVADVLCDYPDIDLSSVRTSFLPRQD</sequence>
<dbReference type="EMBL" id="CACVBS010000056">
    <property type="protein sequence ID" value="CAA7266665.1"/>
    <property type="molecule type" value="Genomic_DNA"/>
</dbReference>
<evidence type="ECO:0000313" key="2">
    <source>
        <dbReference type="Proteomes" id="UP000467700"/>
    </source>
</evidence>